<evidence type="ECO:0000313" key="3">
    <source>
        <dbReference type="EMBL" id="QDU53888.1"/>
    </source>
</evidence>
<proteinExistence type="predicted"/>
<name>A0A518AGN5_9BACT</name>
<protein>
    <recommendedName>
        <fullName evidence="2">DUF1559 domain-containing protein</fullName>
    </recommendedName>
</protein>
<dbReference type="KEGG" id="amuc:Pan181_00660"/>
<evidence type="ECO:0000313" key="4">
    <source>
        <dbReference type="Proteomes" id="UP000315750"/>
    </source>
</evidence>
<dbReference type="PANTHER" id="PTHR30093">
    <property type="entry name" value="GENERAL SECRETION PATHWAY PROTEIN G"/>
    <property type="match status" value="1"/>
</dbReference>
<accession>A0A518AGN5</accession>
<dbReference type="Pfam" id="PF07596">
    <property type="entry name" value="SBP_bac_10"/>
    <property type="match status" value="1"/>
</dbReference>
<dbReference type="OrthoDB" id="285651at2"/>
<feature type="transmembrane region" description="Helical" evidence="1">
    <location>
        <begin position="318"/>
        <end position="339"/>
    </location>
</feature>
<gene>
    <name evidence="3" type="ORF">Pan181_00660</name>
</gene>
<keyword evidence="1" id="KW-0812">Transmembrane</keyword>
<evidence type="ECO:0000259" key="2">
    <source>
        <dbReference type="Pfam" id="PF07596"/>
    </source>
</evidence>
<dbReference type="SUPFAM" id="SSF54523">
    <property type="entry name" value="Pili subunits"/>
    <property type="match status" value="1"/>
</dbReference>
<feature type="transmembrane region" description="Helical" evidence="1">
    <location>
        <begin position="50"/>
        <end position="72"/>
    </location>
</feature>
<dbReference type="InterPro" id="IPR011453">
    <property type="entry name" value="DUF1559"/>
</dbReference>
<dbReference type="InterPro" id="IPR045584">
    <property type="entry name" value="Pilin-like"/>
</dbReference>
<dbReference type="EMBL" id="CP036278">
    <property type="protein sequence ID" value="QDU53888.1"/>
    <property type="molecule type" value="Genomic_DNA"/>
</dbReference>
<dbReference type="RefSeq" id="WP_145244933.1">
    <property type="nucleotide sequence ID" value="NZ_CP036278.1"/>
</dbReference>
<dbReference type="PANTHER" id="PTHR30093:SF2">
    <property type="entry name" value="TYPE II SECRETION SYSTEM PROTEIN H"/>
    <property type="match status" value="1"/>
</dbReference>
<dbReference type="AlphaFoldDB" id="A0A518AGN5"/>
<keyword evidence="1" id="KW-0472">Membrane</keyword>
<feature type="domain" description="DUF1559" evidence="2">
    <location>
        <begin position="86"/>
        <end position="165"/>
    </location>
</feature>
<feature type="transmembrane region" description="Helical" evidence="1">
    <location>
        <begin position="12"/>
        <end position="38"/>
    </location>
</feature>
<keyword evidence="1" id="KW-1133">Transmembrane helix</keyword>
<organism evidence="3 4">
    <name type="scientific">Aeoliella mucimassa</name>
    <dbReference type="NCBI Taxonomy" id="2527972"/>
    <lineage>
        <taxon>Bacteria</taxon>
        <taxon>Pseudomonadati</taxon>
        <taxon>Planctomycetota</taxon>
        <taxon>Planctomycetia</taxon>
        <taxon>Pirellulales</taxon>
        <taxon>Lacipirellulaceae</taxon>
        <taxon>Aeoliella</taxon>
    </lineage>
</organism>
<reference evidence="3 4" key="1">
    <citation type="submission" date="2019-02" db="EMBL/GenBank/DDBJ databases">
        <title>Deep-cultivation of Planctomycetes and their phenomic and genomic characterization uncovers novel biology.</title>
        <authorList>
            <person name="Wiegand S."/>
            <person name="Jogler M."/>
            <person name="Boedeker C."/>
            <person name="Pinto D."/>
            <person name="Vollmers J."/>
            <person name="Rivas-Marin E."/>
            <person name="Kohn T."/>
            <person name="Peeters S.H."/>
            <person name="Heuer A."/>
            <person name="Rast P."/>
            <person name="Oberbeckmann S."/>
            <person name="Bunk B."/>
            <person name="Jeske O."/>
            <person name="Meyerdierks A."/>
            <person name="Storesund J.E."/>
            <person name="Kallscheuer N."/>
            <person name="Luecker S."/>
            <person name="Lage O.M."/>
            <person name="Pohl T."/>
            <person name="Merkel B.J."/>
            <person name="Hornburger P."/>
            <person name="Mueller R.-W."/>
            <person name="Bruemmer F."/>
            <person name="Labrenz M."/>
            <person name="Spormann A.M."/>
            <person name="Op den Camp H."/>
            <person name="Overmann J."/>
            <person name="Amann R."/>
            <person name="Jetten M.S.M."/>
            <person name="Mascher T."/>
            <person name="Medema M.H."/>
            <person name="Devos D.P."/>
            <person name="Kaster A.-K."/>
            <person name="Ovreas L."/>
            <person name="Rohde M."/>
            <person name="Galperin M.Y."/>
            <person name="Jogler C."/>
        </authorList>
    </citation>
    <scope>NUCLEOTIDE SEQUENCE [LARGE SCALE GENOMIC DNA]</scope>
    <source>
        <strain evidence="3 4">Pan181</strain>
    </source>
</reference>
<evidence type="ECO:0000256" key="1">
    <source>
        <dbReference type="SAM" id="Phobius"/>
    </source>
</evidence>
<keyword evidence="4" id="KW-1185">Reference proteome</keyword>
<dbReference type="Proteomes" id="UP000315750">
    <property type="component" value="Chromosome"/>
</dbReference>
<sequence>MSFNISSLMYLFALVAASLAVLGVWGLLFAGSILYLYLGSLSIGLNRTDIRLGWSPIVAALGIIVLLCRLLVPTVSDPRVYTQQRQSLNSIKQIELALLNYESVHGHFPPAVVRNEQGEPLYSWRVELLPYLDQQTLYSQLHLDEPWNSPHNAKVFSNTDMSLFQSARVHNNKLQPHETNYVAVVGEGTAWPMEGTISLSEVVTNKECSPVNVIEVGNLGIHWAEPRDVTLEQAIDLLTGNVTNQVEFERKVQGYFVTTKYAISNRVVSNVDGRTKVLYPMANRDDARALLTIAGGEDSKAEYEVLQSQSAFHTLGKVIHWDHIVGVVLLVVIVLLPLVPSVRKRVLPRVTREEKSNA</sequence>